<dbReference type="OrthoDB" id="3365698at2759"/>
<gene>
    <name evidence="1" type="ORF">NLJ89_g7519</name>
</gene>
<dbReference type="EMBL" id="JANKHO010000906">
    <property type="protein sequence ID" value="KAJ3505240.1"/>
    <property type="molecule type" value="Genomic_DNA"/>
</dbReference>
<protein>
    <recommendedName>
        <fullName evidence="3">F-box domain-containing protein</fullName>
    </recommendedName>
</protein>
<evidence type="ECO:0000313" key="2">
    <source>
        <dbReference type="Proteomes" id="UP001148786"/>
    </source>
</evidence>
<reference evidence="1" key="1">
    <citation type="submission" date="2022-07" db="EMBL/GenBank/DDBJ databases">
        <title>Genome Sequence of Agrocybe chaxingu.</title>
        <authorList>
            <person name="Buettner E."/>
        </authorList>
    </citation>
    <scope>NUCLEOTIDE SEQUENCE</scope>
    <source>
        <strain evidence="1">MP-N11</strain>
    </source>
</reference>
<dbReference type="AlphaFoldDB" id="A0A9W8K4B5"/>
<comment type="caution">
    <text evidence="1">The sequence shown here is derived from an EMBL/GenBank/DDBJ whole genome shotgun (WGS) entry which is preliminary data.</text>
</comment>
<evidence type="ECO:0000313" key="1">
    <source>
        <dbReference type="EMBL" id="KAJ3505240.1"/>
    </source>
</evidence>
<keyword evidence="2" id="KW-1185">Reference proteome</keyword>
<name>A0A9W8K4B5_9AGAR</name>
<sequence>MPPVKKTEYRYIADYSEECQDRIQVHENPWPKLEDDTSAVRRAPIEMLSEIFEYLIPSNSSSGDLPSKRSDAPTSLMLTCRAWNNAVFATPGFWTTIPTIEIPWKDVAGPVPPHPAVLLIVSESARWRRATISINAMSVSLLSGIKGRIPLLRTLRFSIQIRPSLRNMQEVFQTAPALVDLEVRTSRAFEFVDIPRTFTRFRGLVKDLQFFETSCAHITAITLKGPLQRIALPSQALTLPHLLSLSLINERFPYPADSANRSILSFLSRPSPTSARDPWQAPQCQFYFNGVRALSIEILDEIPYFSNPAIPFNGHQHIGKCVDPHSCDVTGPQDLFHASPEKRVIPPLAVECCAKVTTSVDQGKCFEAQEQGECSWKEMLSHPEGVEESKKLTGWHRVIAKQFLIRDPKESVRRSYALTGKRRSWVKAQTDDMNRLDIFLKHIESYEIVDVNSLNTSRLHRSMRDLSLIPDGIILQDDVYHFRKRAKALVKKWFDLLSPLVNERQWIVTENAAELEYVGGIPADKRGTRIRKLLAPDVHLTDLLFSLLAD</sequence>
<evidence type="ECO:0008006" key="3">
    <source>
        <dbReference type="Google" id="ProtNLM"/>
    </source>
</evidence>
<accession>A0A9W8K4B5</accession>
<organism evidence="1 2">
    <name type="scientific">Agrocybe chaxingu</name>
    <dbReference type="NCBI Taxonomy" id="84603"/>
    <lineage>
        <taxon>Eukaryota</taxon>
        <taxon>Fungi</taxon>
        <taxon>Dikarya</taxon>
        <taxon>Basidiomycota</taxon>
        <taxon>Agaricomycotina</taxon>
        <taxon>Agaricomycetes</taxon>
        <taxon>Agaricomycetidae</taxon>
        <taxon>Agaricales</taxon>
        <taxon>Agaricineae</taxon>
        <taxon>Strophariaceae</taxon>
        <taxon>Agrocybe</taxon>
    </lineage>
</organism>
<proteinExistence type="predicted"/>
<dbReference type="Proteomes" id="UP001148786">
    <property type="component" value="Unassembled WGS sequence"/>
</dbReference>